<keyword evidence="2" id="KW-1185">Reference proteome</keyword>
<accession>A0A1M5IY13</accession>
<dbReference type="RefSeq" id="WP_072789989.1">
    <property type="nucleotide sequence ID" value="NZ_FQWM01000001.1"/>
</dbReference>
<evidence type="ECO:0000313" key="1">
    <source>
        <dbReference type="EMBL" id="SHG33151.1"/>
    </source>
</evidence>
<proteinExistence type="predicted"/>
<dbReference type="AlphaFoldDB" id="A0A1M5IY13"/>
<name>A0A1M5IY13_9RHOB</name>
<organism evidence="1 2">
    <name type="scientific">Cognatishimia maritima</name>
    <dbReference type="NCBI Taxonomy" id="870908"/>
    <lineage>
        <taxon>Bacteria</taxon>
        <taxon>Pseudomonadati</taxon>
        <taxon>Pseudomonadota</taxon>
        <taxon>Alphaproteobacteria</taxon>
        <taxon>Rhodobacterales</taxon>
        <taxon>Paracoccaceae</taxon>
        <taxon>Cognatishimia</taxon>
    </lineage>
</organism>
<dbReference type="OrthoDB" id="7746088at2"/>
<gene>
    <name evidence="1" type="ORF">SAMN04488044_0481</name>
</gene>
<evidence type="ECO:0000313" key="2">
    <source>
        <dbReference type="Proteomes" id="UP000184211"/>
    </source>
</evidence>
<dbReference type="Proteomes" id="UP000184211">
    <property type="component" value="Unassembled WGS sequence"/>
</dbReference>
<dbReference type="EMBL" id="FQWM01000001">
    <property type="protein sequence ID" value="SHG33151.1"/>
    <property type="molecule type" value="Genomic_DNA"/>
</dbReference>
<reference evidence="2" key="1">
    <citation type="submission" date="2016-11" db="EMBL/GenBank/DDBJ databases">
        <authorList>
            <person name="Varghese N."/>
            <person name="Submissions S."/>
        </authorList>
    </citation>
    <scope>NUCLEOTIDE SEQUENCE [LARGE SCALE GENOMIC DNA]</scope>
    <source>
        <strain evidence="2">DSM 28223</strain>
    </source>
</reference>
<dbReference type="STRING" id="870908.SAMN04488044_0481"/>
<protein>
    <submittedName>
        <fullName evidence="1">Uncharacterized protein</fullName>
    </submittedName>
</protein>
<sequence length="200" mass="21650">MDIFADKTVFIAGAACDLTWCLLPVLESANARAILMDMECTELMSMARRNVELLEPLPLRELSAANCKVVGDIWGAEPIDILIDMVSLSSPQSGEKQLQISRTMLHAFEPALRAAEGCVISVVPKARRSDPVKLQVAEAGHLQLADLLAKRWADWSVTHNLLRPEKGASAASMAKAVDIAAQAGWHNFTGVQVPISATSY</sequence>